<feature type="chain" id="PRO_5026843399" description="DUF4890 domain-containing protein" evidence="1">
    <location>
        <begin position="24"/>
        <end position="122"/>
    </location>
</feature>
<feature type="signal peptide" evidence="1">
    <location>
        <begin position="1"/>
        <end position="23"/>
    </location>
</feature>
<organism evidence="2 3">
    <name type="scientific">Chitinophaga oryziterrae</name>
    <dbReference type="NCBI Taxonomy" id="1031224"/>
    <lineage>
        <taxon>Bacteria</taxon>
        <taxon>Pseudomonadati</taxon>
        <taxon>Bacteroidota</taxon>
        <taxon>Chitinophagia</taxon>
        <taxon>Chitinophagales</taxon>
        <taxon>Chitinophagaceae</taxon>
        <taxon>Chitinophaga</taxon>
    </lineage>
</organism>
<protein>
    <recommendedName>
        <fullName evidence="4">DUF4890 domain-containing protein</fullName>
    </recommendedName>
</protein>
<keyword evidence="1" id="KW-0732">Signal</keyword>
<comment type="caution">
    <text evidence="2">The sequence shown here is derived from an EMBL/GenBank/DDBJ whole genome shotgun (WGS) entry which is preliminary data.</text>
</comment>
<evidence type="ECO:0008006" key="4">
    <source>
        <dbReference type="Google" id="ProtNLM"/>
    </source>
</evidence>
<keyword evidence="3" id="KW-1185">Reference proteome</keyword>
<reference evidence="2 3" key="1">
    <citation type="submission" date="2019-12" db="EMBL/GenBank/DDBJ databases">
        <title>The draft genomic sequence of strain Chitinophaga oryziterrae JCM 16595.</title>
        <authorList>
            <person name="Zhang X."/>
        </authorList>
    </citation>
    <scope>NUCLEOTIDE SEQUENCE [LARGE SCALE GENOMIC DNA]</scope>
    <source>
        <strain evidence="2 3">JCM 16595</strain>
    </source>
</reference>
<dbReference type="RefSeq" id="WP_157302785.1">
    <property type="nucleotide sequence ID" value="NZ_BAAAZB010000001.1"/>
</dbReference>
<gene>
    <name evidence="2" type="ORF">GO495_25515</name>
</gene>
<dbReference type="EMBL" id="WRXO01000009">
    <property type="protein sequence ID" value="MVT43980.1"/>
    <property type="molecule type" value="Genomic_DNA"/>
</dbReference>
<evidence type="ECO:0000313" key="2">
    <source>
        <dbReference type="EMBL" id="MVT43980.1"/>
    </source>
</evidence>
<dbReference type="AlphaFoldDB" id="A0A6N8JFI2"/>
<accession>A0A6N8JFI2</accession>
<name>A0A6N8JFI2_9BACT</name>
<evidence type="ECO:0000313" key="3">
    <source>
        <dbReference type="Proteomes" id="UP000468388"/>
    </source>
</evidence>
<sequence>MKIRKTTALIITAFFLFIGSSFAQNSKKEQGAKALTDTMKTQLSLNDDQYKQVYAINLDFISKVAAVKQDGDSKMAKFKKLKAMDEDRDTALQKILTDDQFKDFQDFKQENRKEMKARFRKQ</sequence>
<dbReference type="Proteomes" id="UP000468388">
    <property type="component" value="Unassembled WGS sequence"/>
</dbReference>
<dbReference type="OrthoDB" id="680361at2"/>
<evidence type="ECO:0000256" key="1">
    <source>
        <dbReference type="SAM" id="SignalP"/>
    </source>
</evidence>
<proteinExistence type="predicted"/>